<dbReference type="InterPro" id="IPR043129">
    <property type="entry name" value="ATPase_NBD"/>
</dbReference>
<dbReference type="Gene3D" id="3.30.420.40">
    <property type="match status" value="2"/>
</dbReference>
<dbReference type="AlphaFoldDB" id="A0A809RN62"/>
<dbReference type="EC" id="2.7.1.33" evidence="6 16"/>
<protein>
    <recommendedName>
        <fullName evidence="15 16">Type III pantothenate kinase</fullName>
        <ecNumber evidence="6 16">2.7.1.33</ecNumber>
    </recommendedName>
    <alternativeName>
        <fullName evidence="16">PanK-III</fullName>
    </alternativeName>
    <alternativeName>
        <fullName evidence="16">Pantothenic acid kinase</fullName>
    </alternativeName>
</protein>
<feature type="binding site" evidence="16">
    <location>
        <begin position="93"/>
        <end position="96"/>
    </location>
    <ligand>
        <name>substrate</name>
    </ligand>
</feature>
<reference evidence="18" key="1">
    <citation type="submission" date="2019-11" db="EMBL/GenBank/DDBJ databases">
        <title>Isolation and characterization of a novel species in the genus Sulfuriferula.</title>
        <authorList>
            <person name="Mochizuki J."/>
            <person name="Kojima H."/>
            <person name="Fukui M."/>
        </authorList>
    </citation>
    <scope>NUCLEOTIDE SEQUENCE [LARGE SCALE GENOMIC DNA]</scope>
    <source>
        <strain evidence="18">SGTM</strain>
    </source>
</reference>
<comment type="function">
    <text evidence="16">Catalyzes the phosphorylation of pantothenate (Pan), the first step in CoA biosynthesis.</text>
</comment>
<evidence type="ECO:0000313" key="17">
    <source>
        <dbReference type="EMBL" id="BBP02214.1"/>
    </source>
</evidence>
<feature type="binding site" evidence="16">
    <location>
        <position position="167"/>
    </location>
    <ligand>
        <name>substrate</name>
    </ligand>
</feature>
<keyword evidence="7 16" id="KW-0963">Cytoplasm</keyword>
<dbReference type="Proteomes" id="UP000463939">
    <property type="component" value="Chromosome"/>
</dbReference>
<evidence type="ECO:0000256" key="6">
    <source>
        <dbReference type="ARBA" id="ARBA00012102"/>
    </source>
</evidence>
<keyword evidence="18" id="KW-1185">Reference proteome</keyword>
<evidence type="ECO:0000256" key="4">
    <source>
        <dbReference type="ARBA" id="ARBA00005225"/>
    </source>
</evidence>
<comment type="caution">
    <text evidence="16">Lacks conserved residue(s) required for the propagation of feature annotation.</text>
</comment>
<evidence type="ECO:0000256" key="8">
    <source>
        <dbReference type="ARBA" id="ARBA00022679"/>
    </source>
</evidence>
<feature type="active site" description="Proton acceptor" evidence="16">
    <location>
        <position position="95"/>
    </location>
</feature>
<dbReference type="GO" id="GO:0015937">
    <property type="term" value="P:coenzyme A biosynthetic process"/>
    <property type="evidence" value="ECO:0007669"/>
    <property type="project" value="UniProtKB-UniRule"/>
</dbReference>
<dbReference type="Pfam" id="PF03309">
    <property type="entry name" value="Pan_kinase"/>
    <property type="match status" value="1"/>
</dbReference>
<comment type="cofactor">
    <cofactor evidence="16">
        <name>NH4(+)</name>
        <dbReference type="ChEBI" id="CHEBI:28938"/>
    </cofactor>
    <cofactor evidence="16">
        <name>K(+)</name>
        <dbReference type="ChEBI" id="CHEBI:29103"/>
    </cofactor>
    <text evidence="16">A monovalent cation. Ammonium or potassium.</text>
</comment>
<dbReference type="RefSeq" id="WP_162085885.1">
    <property type="nucleotide sequence ID" value="NZ_AP021881.1"/>
</dbReference>
<dbReference type="UniPathway" id="UPA00241">
    <property type="reaction ID" value="UER00352"/>
</dbReference>
<dbReference type="EMBL" id="AP021881">
    <property type="protein sequence ID" value="BBP02214.1"/>
    <property type="molecule type" value="Genomic_DNA"/>
</dbReference>
<evidence type="ECO:0000256" key="5">
    <source>
        <dbReference type="ARBA" id="ARBA00011738"/>
    </source>
</evidence>
<keyword evidence="13 16" id="KW-0173">Coenzyme A biosynthesis</keyword>
<evidence type="ECO:0000256" key="14">
    <source>
        <dbReference type="ARBA" id="ARBA00038036"/>
    </source>
</evidence>
<comment type="subcellular location">
    <subcellularLocation>
        <location evidence="3 16">Cytoplasm</location>
    </subcellularLocation>
</comment>
<name>A0A809RN62_9PROT</name>
<proteinExistence type="inferred from homology"/>
<feature type="binding site" evidence="16">
    <location>
        <position position="86"/>
    </location>
    <ligand>
        <name>substrate</name>
    </ligand>
</feature>
<keyword evidence="10 16" id="KW-0418">Kinase</keyword>
<evidence type="ECO:0000256" key="15">
    <source>
        <dbReference type="ARBA" id="ARBA00040883"/>
    </source>
</evidence>
<keyword evidence="11 16" id="KW-0067">ATP-binding</keyword>
<comment type="subunit">
    <text evidence="5 16">Homodimer.</text>
</comment>
<evidence type="ECO:0000256" key="3">
    <source>
        <dbReference type="ARBA" id="ARBA00004496"/>
    </source>
</evidence>
<dbReference type="CDD" id="cd24015">
    <property type="entry name" value="ASKHA_NBD_PanK-III"/>
    <property type="match status" value="1"/>
</dbReference>
<dbReference type="InterPro" id="IPR004619">
    <property type="entry name" value="Type_III_PanK"/>
</dbReference>
<keyword evidence="8 16" id="KW-0808">Transferase</keyword>
<evidence type="ECO:0000256" key="11">
    <source>
        <dbReference type="ARBA" id="ARBA00022840"/>
    </source>
</evidence>
<keyword evidence="9 16" id="KW-0547">Nucleotide-binding</keyword>
<dbReference type="SUPFAM" id="SSF53067">
    <property type="entry name" value="Actin-like ATPase domain"/>
    <property type="match status" value="2"/>
</dbReference>
<comment type="cofactor">
    <cofactor evidence="2">
        <name>K(+)</name>
        <dbReference type="ChEBI" id="CHEBI:29103"/>
    </cofactor>
</comment>
<dbReference type="PANTHER" id="PTHR34265:SF1">
    <property type="entry name" value="TYPE III PANTOTHENATE KINASE"/>
    <property type="match status" value="1"/>
</dbReference>
<dbReference type="HAMAP" id="MF_01274">
    <property type="entry name" value="Pantothen_kinase_3"/>
    <property type="match status" value="1"/>
</dbReference>
<evidence type="ECO:0000256" key="2">
    <source>
        <dbReference type="ARBA" id="ARBA00001958"/>
    </source>
</evidence>
<dbReference type="KEGG" id="sniv:SFSGTM_29220"/>
<keyword evidence="12 16" id="KW-0630">Potassium</keyword>
<feature type="binding site" evidence="16">
    <location>
        <begin position="7"/>
        <end position="14"/>
    </location>
    <ligand>
        <name>ATP</name>
        <dbReference type="ChEBI" id="CHEBI:30616"/>
    </ligand>
</feature>
<organism evidence="17 18">
    <name type="scientific">Sulfuriferula nivalis</name>
    <dbReference type="NCBI Taxonomy" id="2675298"/>
    <lineage>
        <taxon>Bacteria</taxon>
        <taxon>Pseudomonadati</taxon>
        <taxon>Pseudomonadota</taxon>
        <taxon>Betaproteobacteria</taxon>
        <taxon>Nitrosomonadales</taxon>
        <taxon>Sulfuricellaceae</taxon>
        <taxon>Sulfuriferula</taxon>
    </lineage>
</organism>
<dbReference type="GO" id="GO:0004594">
    <property type="term" value="F:pantothenate kinase activity"/>
    <property type="evidence" value="ECO:0007669"/>
    <property type="project" value="UniProtKB-UniRule"/>
</dbReference>
<gene>
    <name evidence="16 17" type="primary">coaX</name>
    <name evidence="17" type="ORF">SFSGTM_29220</name>
</gene>
<dbReference type="NCBIfam" id="TIGR00671">
    <property type="entry name" value="baf"/>
    <property type="match status" value="1"/>
</dbReference>
<evidence type="ECO:0000256" key="16">
    <source>
        <dbReference type="HAMAP-Rule" id="MF_01274"/>
    </source>
</evidence>
<evidence type="ECO:0000256" key="10">
    <source>
        <dbReference type="ARBA" id="ARBA00022777"/>
    </source>
</evidence>
<evidence type="ECO:0000256" key="12">
    <source>
        <dbReference type="ARBA" id="ARBA00022958"/>
    </source>
</evidence>
<sequence>MNLLLIDAGNTRIKWRRIGADGERRNGYLSHAQVDQLAELTGIISHIIISNVAGAALGARINQQYPSCAQYILTASTQQCGVHSHYQPATQLGSDRWAALIGAHHLGANNSIIVSAGTAITVDALSHGEFLGGIIMPGTQLMHSTLSQNTAQLPRADGYISEFPSNTADAITTGCMLALTSAITAMQERLTTRNTMPTDIWLHGGDATTFSPLLPHTPHLVDNLVLTGLEVIAHEVYT</sequence>
<dbReference type="GO" id="GO:0005524">
    <property type="term" value="F:ATP binding"/>
    <property type="evidence" value="ECO:0007669"/>
    <property type="project" value="UniProtKB-UniRule"/>
</dbReference>
<evidence type="ECO:0000256" key="1">
    <source>
        <dbReference type="ARBA" id="ARBA00001206"/>
    </source>
</evidence>
<evidence type="ECO:0000256" key="7">
    <source>
        <dbReference type="ARBA" id="ARBA00022490"/>
    </source>
</evidence>
<comment type="catalytic activity">
    <reaction evidence="1 16">
        <text>(R)-pantothenate + ATP = (R)-4'-phosphopantothenate + ADP + H(+)</text>
        <dbReference type="Rhea" id="RHEA:16373"/>
        <dbReference type="ChEBI" id="CHEBI:10986"/>
        <dbReference type="ChEBI" id="CHEBI:15378"/>
        <dbReference type="ChEBI" id="CHEBI:29032"/>
        <dbReference type="ChEBI" id="CHEBI:30616"/>
        <dbReference type="ChEBI" id="CHEBI:456216"/>
        <dbReference type="EC" id="2.7.1.33"/>
    </reaction>
</comment>
<comment type="pathway">
    <text evidence="4 16">Cofactor biosynthesis; coenzyme A biosynthesis; CoA from (R)-pantothenate: step 1/5.</text>
</comment>
<dbReference type="PANTHER" id="PTHR34265">
    <property type="entry name" value="TYPE III PANTOTHENATE KINASE"/>
    <property type="match status" value="1"/>
</dbReference>
<feature type="binding site" evidence="16">
    <location>
        <position position="118"/>
    </location>
    <ligand>
        <name>ATP</name>
        <dbReference type="ChEBI" id="CHEBI:30616"/>
    </ligand>
</feature>
<evidence type="ECO:0000256" key="13">
    <source>
        <dbReference type="ARBA" id="ARBA00022993"/>
    </source>
</evidence>
<evidence type="ECO:0000256" key="9">
    <source>
        <dbReference type="ARBA" id="ARBA00022741"/>
    </source>
</evidence>
<evidence type="ECO:0000313" key="18">
    <source>
        <dbReference type="Proteomes" id="UP000463939"/>
    </source>
</evidence>
<dbReference type="GO" id="GO:0005737">
    <property type="term" value="C:cytoplasm"/>
    <property type="evidence" value="ECO:0007669"/>
    <property type="project" value="UniProtKB-SubCell"/>
</dbReference>
<comment type="similarity">
    <text evidence="14 16">Belongs to the type III pantothenate kinase family.</text>
</comment>
<accession>A0A809RN62</accession>